<comment type="caution">
    <text evidence="2">The sequence shown here is derived from an EMBL/GenBank/DDBJ whole genome shotgun (WGS) entry which is preliminary data.</text>
</comment>
<organism evidence="2 3">
    <name type="scientific">Liparis tanakae</name>
    <name type="common">Tanaka's snailfish</name>
    <dbReference type="NCBI Taxonomy" id="230148"/>
    <lineage>
        <taxon>Eukaryota</taxon>
        <taxon>Metazoa</taxon>
        <taxon>Chordata</taxon>
        <taxon>Craniata</taxon>
        <taxon>Vertebrata</taxon>
        <taxon>Euteleostomi</taxon>
        <taxon>Actinopterygii</taxon>
        <taxon>Neopterygii</taxon>
        <taxon>Teleostei</taxon>
        <taxon>Neoteleostei</taxon>
        <taxon>Acanthomorphata</taxon>
        <taxon>Eupercaria</taxon>
        <taxon>Perciformes</taxon>
        <taxon>Cottioidei</taxon>
        <taxon>Cottales</taxon>
        <taxon>Liparidae</taxon>
        <taxon>Liparis</taxon>
    </lineage>
</organism>
<accession>A0A4Z2GUB4</accession>
<protein>
    <submittedName>
        <fullName evidence="2">Uncharacterized protein</fullName>
    </submittedName>
</protein>
<dbReference type="AlphaFoldDB" id="A0A4Z2GUB4"/>
<feature type="compositionally biased region" description="Basic and acidic residues" evidence="1">
    <location>
        <begin position="29"/>
        <end position="44"/>
    </location>
</feature>
<evidence type="ECO:0000256" key="1">
    <source>
        <dbReference type="SAM" id="MobiDB-lite"/>
    </source>
</evidence>
<keyword evidence="3" id="KW-1185">Reference proteome</keyword>
<feature type="region of interest" description="Disordered" evidence="1">
    <location>
        <begin position="28"/>
        <end position="94"/>
    </location>
</feature>
<dbReference type="Proteomes" id="UP000314294">
    <property type="component" value="Unassembled WGS sequence"/>
</dbReference>
<gene>
    <name evidence="2" type="ORF">EYF80_033444</name>
</gene>
<name>A0A4Z2GUB4_9TELE</name>
<dbReference type="EMBL" id="SRLO01000431">
    <property type="protein sequence ID" value="TNN56333.1"/>
    <property type="molecule type" value="Genomic_DNA"/>
</dbReference>
<evidence type="ECO:0000313" key="3">
    <source>
        <dbReference type="Proteomes" id="UP000314294"/>
    </source>
</evidence>
<proteinExistence type="predicted"/>
<reference evidence="2 3" key="1">
    <citation type="submission" date="2019-03" db="EMBL/GenBank/DDBJ databases">
        <title>First draft genome of Liparis tanakae, snailfish: a comprehensive survey of snailfish specific genes.</title>
        <authorList>
            <person name="Kim W."/>
            <person name="Song I."/>
            <person name="Jeong J.-H."/>
            <person name="Kim D."/>
            <person name="Kim S."/>
            <person name="Ryu S."/>
            <person name="Song J.Y."/>
            <person name="Lee S.K."/>
        </authorList>
    </citation>
    <scope>NUCLEOTIDE SEQUENCE [LARGE SCALE GENOMIC DNA]</scope>
    <source>
        <tissue evidence="2">Muscle</tissue>
    </source>
</reference>
<sequence length="115" mass="13026">METEEGLEQIHRILSGLYMYFYLQTPAETSRDQQRPAETSRDQPRSNCPAVLDLHVVPLERGELMSAASPPQARTSASDRRTRTSTNTQSLSGLRNCKGNRIQIQIQIQIQVQDL</sequence>
<evidence type="ECO:0000313" key="2">
    <source>
        <dbReference type="EMBL" id="TNN56333.1"/>
    </source>
</evidence>